<dbReference type="GO" id="GO:0005737">
    <property type="term" value="C:cytoplasm"/>
    <property type="evidence" value="ECO:0007669"/>
    <property type="project" value="UniProtKB-ARBA"/>
</dbReference>
<dbReference type="NCBIfam" id="NF006477">
    <property type="entry name" value="PRK08881.1"/>
    <property type="match status" value="1"/>
</dbReference>
<sequence length="101" mass="11814">MARKGLIESNHRKKKMVQRDRLKRSSLKKIIHDRSIPLEDRFNHVLKLSKMPRNGSLVRVRGRCALTGRSRGVYRFFALSRIKFRELALTGDLPGVRKSSW</sequence>
<dbReference type="FunFam" id="1.10.287.1480:FF:000001">
    <property type="entry name" value="30S ribosomal protein S14"/>
    <property type="match status" value="1"/>
</dbReference>
<dbReference type="PANTHER" id="PTHR19836:SF19">
    <property type="entry name" value="SMALL RIBOSOMAL SUBUNIT PROTEIN US14M"/>
    <property type="match status" value="1"/>
</dbReference>
<keyword evidence="7" id="KW-0694">RNA-binding</keyword>
<dbReference type="PANTHER" id="PTHR19836">
    <property type="entry name" value="30S RIBOSOMAL PROTEIN S14"/>
    <property type="match status" value="1"/>
</dbReference>
<dbReference type="Proteomes" id="UP000024842">
    <property type="component" value="Unassembled WGS sequence"/>
</dbReference>
<evidence type="ECO:0000313" key="9">
    <source>
        <dbReference type="EMBL" id="GAJ46030.1"/>
    </source>
</evidence>
<dbReference type="HAMAP" id="MF_00537">
    <property type="entry name" value="Ribosomal_uS14_1"/>
    <property type="match status" value="1"/>
</dbReference>
<dbReference type="GO" id="GO:0015935">
    <property type="term" value="C:small ribosomal subunit"/>
    <property type="evidence" value="ECO:0007669"/>
    <property type="project" value="TreeGrafter"/>
</dbReference>
<dbReference type="STRING" id="1427503.HE1_00350"/>
<feature type="compositionally biased region" description="Basic residues" evidence="8">
    <location>
        <begin position="11"/>
        <end position="21"/>
    </location>
</feature>
<dbReference type="GO" id="GO:0006412">
    <property type="term" value="P:translation"/>
    <property type="evidence" value="ECO:0007669"/>
    <property type="project" value="UniProtKB-UniRule"/>
</dbReference>
<dbReference type="EMBL" id="BAUP01000056">
    <property type="protein sequence ID" value="GAJ46030.1"/>
    <property type="molecule type" value="Genomic_DNA"/>
</dbReference>
<dbReference type="PROSITE" id="PS00527">
    <property type="entry name" value="RIBOSOMAL_S14"/>
    <property type="match status" value="1"/>
</dbReference>
<dbReference type="OrthoDB" id="9810484at2"/>
<accession>A0A023DYI1</accession>
<dbReference type="InterPro" id="IPR018271">
    <property type="entry name" value="Ribosomal_uS14_CS"/>
</dbReference>
<comment type="function">
    <text evidence="1 7">Binds 16S rRNA, required for the assembly of 30S particles and may also be responsible for determining the conformation of the 16S rRNA at the A site.</text>
</comment>
<evidence type="ECO:0000256" key="5">
    <source>
        <dbReference type="ARBA" id="ARBA00035167"/>
    </source>
</evidence>
<evidence type="ECO:0000256" key="3">
    <source>
        <dbReference type="ARBA" id="ARBA00022980"/>
    </source>
</evidence>
<organism evidence="9 10">
    <name type="scientific">Holospora elegans E1</name>
    <dbReference type="NCBI Taxonomy" id="1427503"/>
    <lineage>
        <taxon>Bacteria</taxon>
        <taxon>Pseudomonadati</taxon>
        <taxon>Pseudomonadota</taxon>
        <taxon>Alphaproteobacteria</taxon>
        <taxon>Holosporales</taxon>
        <taxon>Holosporaceae</taxon>
        <taxon>Holospora</taxon>
    </lineage>
</organism>
<comment type="subunit">
    <text evidence="6 7">Part of the 30S ribosomal subunit. Contacts proteins S3 and S10.</text>
</comment>
<comment type="caution">
    <text evidence="9">The sequence shown here is derived from an EMBL/GenBank/DDBJ whole genome shotgun (WGS) entry which is preliminary data.</text>
</comment>
<evidence type="ECO:0000313" key="10">
    <source>
        <dbReference type="Proteomes" id="UP000024842"/>
    </source>
</evidence>
<name>A0A023DYI1_9PROT</name>
<dbReference type="Pfam" id="PF00253">
    <property type="entry name" value="Ribosomal_S14"/>
    <property type="match status" value="1"/>
</dbReference>
<keyword evidence="3 7" id="KW-0689">Ribosomal protein</keyword>
<proteinExistence type="inferred from homology"/>
<protein>
    <recommendedName>
        <fullName evidence="5 7">Small ribosomal subunit protein uS14</fullName>
    </recommendedName>
</protein>
<dbReference type="AlphaFoldDB" id="A0A023DYI1"/>
<evidence type="ECO:0000256" key="2">
    <source>
        <dbReference type="ARBA" id="ARBA00009083"/>
    </source>
</evidence>
<gene>
    <name evidence="7" type="primary">rpsN</name>
    <name evidence="9" type="ORF">HE1_00350</name>
</gene>
<evidence type="ECO:0000256" key="6">
    <source>
        <dbReference type="ARBA" id="ARBA00047110"/>
    </source>
</evidence>
<evidence type="ECO:0000256" key="7">
    <source>
        <dbReference type="HAMAP-Rule" id="MF_00537"/>
    </source>
</evidence>
<dbReference type="InterPro" id="IPR023036">
    <property type="entry name" value="Ribosomal_uS14_bac/plastid"/>
</dbReference>
<evidence type="ECO:0000256" key="4">
    <source>
        <dbReference type="ARBA" id="ARBA00023274"/>
    </source>
</evidence>
<keyword evidence="10" id="KW-1185">Reference proteome</keyword>
<dbReference type="Gene3D" id="1.10.287.1480">
    <property type="match status" value="1"/>
</dbReference>
<dbReference type="GO" id="GO:0003735">
    <property type="term" value="F:structural constituent of ribosome"/>
    <property type="evidence" value="ECO:0007669"/>
    <property type="project" value="InterPro"/>
</dbReference>
<dbReference type="GO" id="GO:0019843">
    <property type="term" value="F:rRNA binding"/>
    <property type="evidence" value="ECO:0007669"/>
    <property type="project" value="UniProtKB-UniRule"/>
</dbReference>
<feature type="region of interest" description="Disordered" evidence="8">
    <location>
        <begin position="1"/>
        <end position="21"/>
    </location>
</feature>
<comment type="similarity">
    <text evidence="2 7">Belongs to the universal ribosomal protein uS14 family.</text>
</comment>
<evidence type="ECO:0000256" key="1">
    <source>
        <dbReference type="ARBA" id="ARBA00003686"/>
    </source>
</evidence>
<feature type="compositionally biased region" description="Basic and acidic residues" evidence="8">
    <location>
        <begin position="1"/>
        <end position="10"/>
    </location>
</feature>
<keyword evidence="7" id="KW-0699">rRNA-binding</keyword>
<dbReference type="SUPFAM" id="SSF57716">
    <property type="entry name" value="Glucocorticoid receptor-like (DNA-binding domain)"/>
    <property type="match status" value="1"/>
</dbReference>
<reference evidence="9 10" key="1">
    <citation type="journal article" date="2014" name="FEMS Microbiol. Lett.">
        <title>Draft genome sequences of three Holospora species (Holospora obtusa, Holospora undulata, and Holospora elegans), endonuclear symbiotic bacteria of the ciliate Paramecium caudatum.</title>
        <authorList>
            <person name="Dohra H."/>
            <person name="Tanaka K."/>
            <person name="Suzuki T."/>
            <person name="Fujishima M."/>
            <person name="Suzuki H."/>
        </authorList>
    </citation>
    <scope>NUCLEOTIDE SEQUENCE [LARGE SCALE GENOMIC DNA]</scope>
    <source>
        <strain evidence="9 10">E1</strain>
    </source>
</reference>
<keyword evidence="4 7" id="KW-0687">Ribonucleoprotein</keyword>
<dbReference type="InterPro" id="IPR001209">
    <property type="entry name" value="Ribosomal_uS14"/>
</dbReference>
<dbReference type="RefSeq" id="WP_006299160.1">
    <property type="nucleotide sequence ID" value="NZ_BAUP01000056.1"/>
</dbReference>
<evidence type="ECO:0000256" key="8">
    <source>
        <dbReference type="SAM" id="MobiDB-lite"/>
    </source>
</evidence>